<reference evidence="3" key="1">
    <citation type="submission" date="2022-11" db="UniProtKB">
        <authorList>
            <consortium name="WormBaseParasite"/>
        </authorList>
    </citation>
    <scope>IDENTIFICATION</scope>
</reference>
<dbReference type="WBParaSite" id="ACRNAN_scaffold1563.g9579.t1">
    <property type="protein sequence ID" value="ACRNAN_scaffold1563.g9579.t1"/>
    <property type="gene ID" value="ACRNAN_scaffold1563.g9579"/>
</dbReference>
<sequence>MDLEIDGDNDDSDRLLNIFGEPNTNMEPTHGTNHVEEPPEELSTVIGVSMDFENRLDEATAYEQNYQSMGGGFTIGYSTGSDVTDRDVFRTSNFDQIRPDSKPSIAPKNEEPTIHFDKSIETTLRSLFEIFLHRSVPDKVFDSFLKQEGLKPTNDPEEQTLQDILHEPGNYNQNLVNQACLEFCLGRFLRSLQQENLQISDAAAKTLHYQKILNDFALALRACEQQEIQISQEYELELWSEIFPKHQVTPKLPQQKIAQHINNNVCQQHTPEQQRANKRSHAADEYSRRHDPASHTPPKRPNTIDNNNSLVPHLKLSILDKDVEILKNVENKVELRFLIPCALKYRLKKDPEIFMAFTYSQRSDSRLIFWIETESNVITSVWNTNHNNKQNSVNREVNEWTCHYECQGCDSAKNGETNKTKINTILLSMLIAEKKITIKKTPQTTEHNCGECIPEIEENLQSKQTSKAGNKSQEGHNLLEILSQHCIMKIRTAIINGETVTSPDKTKKVSVNQAARQRLSTDLNDMLLKVRSLEEKCFPEGFAIKFEKHKLNLKLDRVQKFEQAFRLLKLNAYWCSLIMEEITQSRTIDTKTAFKISTELPYHQVFKATYQDLLKKSVPSAGDR</sequence>
<feature type="region of interest" description="Disordered" evidence="1">
    <location>
        <begin position="269"/>
        <end position="308"/>
    </location>
</feature>
<evidence type="ECO:0000313" key="2">
    <source>
        <dbReference type="Proteomes" id="UP000887540"/>
    </source>
</evidence>
<organism evidence="2 3">
    <name type="scientific">Acrobeloides nanus</name>
    <dbReference type="NCBI Taxonomy" id="290746"/>
    <lineage>
        <taxon>Eukaryota</taxon>
        <taxon>Metazoa</taxon>
        <taxon>Ecdysozoa</taxon>
        <taxon>Nematoda</taxon>
        <taxon>Chromadorea</taxon>
        <taxon>Rhabditida</taxon>
        <taxon>Tylenchina</taxon>
        <taxon>Cephalobomorpha</taxon>
        <taxon>Cephaloboidea</taxon>
        <taxon>Cephalobidae</taxon>
        <taxon>Acrobeloides</taxon>
    </lineage>
</organism>
<proteinExistence type="predicted"/>
<dbReference type="AlphaFoldDB" id="A0A914CXQ3"/>
<accession>A0A914CXQ3</accession>
<dbReference type="Proteomes" id="UP000887540">
    <property type="component" value="Unplaced"/>
</dbReference>
<evidence type="ECO:0000313" key="3">
    <source>
        <dbReference type="WBParaSite" id="ACRNAN_scaffold1563.g9579.t1"/>
    </source>
</evidence>
<evidence type="ECO:0000256" key="1">
    <source>
        <dbReference type="SAM" id="MobiDB-lite"/>
    </source>
</evidence>
<protein>
    <submittedName>
        <fullName evidence="3">Uncharacterized protein</fullName>
    </submittedName>
</protein>
<feature type="compositionally biased region" description="Basic and acidic residues" evidence="1">
    <location>
        <begin position="281"/>
        <end position="293"/>
    </location>
</feature>
<keyword evidence="2" id="KW-1185">Reference proteome</keyword>
<name>A0A914CXQ3_9BILA</name>